<dbReference type="PANTHER" id="PTHR43420">
    <property type="entry name" value="ACETYLTRANSFERASE"/>
    <property type="match status" value="1"/>
</dbReference>
<reference evidence="4 5" key="1">
    <citation type="submission" date="2022-05" db="EMBL/GenBank/DDBJ databases">
        <title>Genome Sequencing of Bee-Associated Microbes.</title>
        <authorList>
            <person name="Dunlap C."/>
        </authorList>
    </citation>
    <scope>NUCLEOTIDE SEQUENCE [LARGE SCALE GENOMIC DNA]</scope>
    <source>
        <strain evidence="4 5">NRRL NRS-1438</strain>
    </source>
</reference>
<dbReference type="PROSITE" id="PS51186">
    <property type="entry name" value="GNAT"/>
    <property type="match status" value="1"/>
</dbReference>
<evidence type="ECO:0000256" key="1">
    <source>
        <dbReference type="ARBA" id="ARBA00022679"/>
    </source>
</evidence>
<keyword evidence="5" id="KW-1185">Reference proteome</keyword>
<dbReference type="EMBL" id="JAMDLW010000020">
    <property type="protein sequence ID" value="MCY9521080.1"/>
    <property type="molecule type" value="Genomic_DNA"/>
</dbReference>
<evidence type="ECO:0000259" key="3">
    <source>
        <dbReference type="PROSITE" id="PS51186"/>
    </source>
</evidence>
<feature type="domain" description="N-acetyltransferase" evidence="3">
    <location>
        <begin position="3"/>
        <end position="156"/>
    </location>
</feature>
<dbReference type="RefSeq" id="WP_087435763.1">
    <property type="nucleotide sequence ID" value="NZ_JAMDLV010000019.1"/>
</dbReference>
<keyword evidence="1" id="KW-0808">Transferase</keyword>
<protein>
    <submittedName>
        <fullName evidence="4">GNAT family N-acetyltransferase</fullName>
    </submittedName>
</protein>
<dbReference type="Proteomes" id="UP001207626">
    <property type="component" value="Unassembled WGS sequence"/>
</dbReference>
<sequence length="156" mass="17538">MLLEIVSLNESLIPKVRGLVSGYLNSSFDGDDESAYSPEQMEKCEQILNRFLCFDLAHCYLAKHGEEYVGLIVHSWSFSLSKGYAVLRIEALYSLPSYRNKGVGRKLLQHAIDLANKKKAARLQLETDDENVPARALYASLGFELLTGKGVYMLFL</sequence>
<dbReference type="SUPFAM" id="SSF55729">
    <property type="entry name" value="Acyl-CoA N-acyltransferases (Nat)"/>
    <property type="match status" value="1"/>
</dbReference>
<gene>
    <name evidence="4" type="ORF">M5X09_15625</name>
</gene>
<dbReference type="InterPro" id="IPR016181">
    <property type="entry name" value="Acyl_CoA_acyltransferase"/>
</dbReference>
<evidence type="ECO:0000256" key="2">
    <source>
        <dbReference type="ARBA" id="ARBA00023315"/>
    </source>
</evidence>
<dbReference type="InterPro" id="IPR050680">
    <property type="entry name" value="YpeA/RimI_acetyltransf"/>
</dbReference>
<proteinExistence type="predicted"/>
<evidence type="ECO:0000313" key="5">
    <source>
        <dbReference type="Proteomes" id="UP001207626"/>
    </source>
</evidence>
<organism evidence="4 5">
    <name type="scientific">Paenibacillus apiarius</name>
    <dbReference type="NCBI Taxonomy" id="46240"/>
    <lineage>
        <taxon>Bacteria</taxon>
        <taxon>Bacillati</taxon>
        <taxon>Bacillota</taxon>
        <taxon>Bacilli</taxon>
        <taxon>Bacillales</taxon>
        <taxon>Paenibacillaceae</taxon>
        <taxon>Paenibacillus</taxon>
    </lineage>
</organism>
<dbReference type="CDD" id="cd04301">
    <property type="entry name" value="NAT_SF"/>
    <property type="match status" value="1"/>
</dbReference>
<accession>A0ABT4DUP8</accession>
<dbReference type="InterPro" id="IPR000182">
    <property type="entry name" value="GNAT_dom"/>
</dbReference>
<dbReference type="Gene3D" id="3.40.630.30">
    <property type="match status" value="1"/>
</dbReference>
<keyword evidence="2" id="KW-0012">Acyltransferase</keyword>
<comment type="caution">
    <text evidence="4">The sequence shown here is derived from an EMBL/GenBank/DDBJ whole genome shotgun (WGS) entry which is preliminary data.</text>
</comment>
<dbReference type="Pfam" id="PF00583">
    <property type="entry name" value="Acetyltransf_1"/>
    <property type="match status" value="1"/>
</dbReference>
<evidence type="ECO:0000313" key="4">
    <source>
        <dbReference type="EMBL" id="MCY9521080.1"/>
    </source>
</evidence>
<name>A0ABT4DUP8_9BACL</name>